<keyword evidence="3 7" id="KW-0812">Transmembrane</keyword>
<comment type="caution">
    <text evidence="9">The sequence shown here is derived from an EMBL/GenBank/DDBJ whole genome shotgun (WGS) entry which is preliminary data.</text>
</comment>
<feature type="transmembrane region" description="Helical" evidence="7">
    <location>
        <begin position="369"/>
        <end position="394"/>
    </location>
</feature>
<keyword evidence="10" id="KW-1185">Reference proteome</keyword>
<accession>A0ABS5TRM5</accession>
<dbReference type="Gene3D" id="1.20.1720.10">
    <property type="entry name" value="Multidrug resistance protein D"/>
    <property type="match status" value="1"/>
</dbReference>
<evidence type="ECO:0000259" key="8">
    <source>
        <dbReference type="PROSITE" id="PS50850"/>
    </source>
</evidence>
<feature type="region of interest" description="Disordered" evidence="6">
    <location>
        <begin position="460"/>
        <end position="480"/>
    </location>
</feature>
<organism evidence="9 10">
    <name type="scientific">Kineosporia corallincola</name>
    <dbReference type="NCBI Taxonomy" id="2835133"/>
    <lineage>
        <taxon>Bacteria</taxon>
        <taxon>Bacillati</taxon>
        <taxon>Actinomycetota</taxon>
        <taxon>Actinomycetes</taxon>
        <taxon>Kineosporiales</taxon>
        <taxon>Kineosporiaceae</taxon>
        <taxon>Kineosporia</taxon>
    </lineage>
</organism>
<dbReference type="Pfam" id="PF07690">
    <property type="entry name" value="MFS_1"/>
    <property type="match status" value="1"/>
</dbReference>
<feature type="transmembrane region" description="Helical" evidence="7">
    <location>
        <begin position="110"/>
        <end position="132"/>
    </location>
</feature>
<keyword evidence="2" id="KW-0813">Transport</keyword>
<feature type="transmembrane region" description="Helical" evidence="7">
    <location>
        <begin position="338"/>
        <end position="357"/>
    </location>
</feature>
<comment type="subcellular location">
    <subcellularLocation>
        <location evidence="1">Cell membrane</location>
        <topology evidence="1">Multi-pass membrane protein</topology>
    </subcellularLocation>
</comment>
<evidence type="ECO:0000256" key="2">
    <source>
        <dbReference type="ARBA" id="ARBA00022448"/>
    </source>
</evidence>
<dbReference type="PROSITE" id="PS50850">
    <property type="entry name" value="MFS"/>
    <property type="match status" value="1"/>
</dbReference>
<feature type="transmembrane region" description="Helical" evidence="7">
    <location>
        <begin position="20"/>
        <end position="43"/>
    </location>
</feature>
<gene>
    <name evidence="9" type="ORF">KIH74_31165</name>
</gene>
<feature type="transmembrane region" description="Helical" evidence="7">
    <location>
        <begin position="406"/>
        <end position="423"/>
    </location>
</feature>
<dbReference type="Proteomes" id="UP001197247">
    <property type="component" value="Unassembled WGS sequence"/>
</dbReference>
<feature type="transmembrane region" description="Helical" evidence="7">
    <location>
        <begin position="435"/>
        <end position="455"/>
    </location>
</feature>
<feature type="transmembrane region" description="Helical" evidence="7">
    <location>
        <begin position="313"/>
        <end position="331"/>
    </location>
</feature>
<evidence type="ECO:0000313" key="9">
    <source>
        <dbReference type="EMBL" id="MBT0773448.1"/>
    </source>
</evidence>
<sequence>MSDTAPAPDTERPDRRTATLVMACVGAFVAYVPVTTVSISLTAIQRGLGGSTADLSWVTTAFVLPMAACILIAGALGDAYGRKKVFLAGLLLEAVGALVGLSAGSYEVLWAGQAISGLGSAALLPSSLALISHAVPDHRERGRFIGLWATSLLLALALGPFNAGFVLEHTTWNRIYLAAVPIALLALVAGVFFLTDSRAPGSRRLDQPGQIASTIAVVALVYGVIEGGAESFTDTRVIAALLLAVVSGVAFVVIERRSASPMVDPHLFAEPGFSAATLVALITFMSMIGSVFVLSLYLGQVQHLSTLASGSRLFLFTVAPILVGLPVSTLMHRISPRLLITSGLILAALGMLLLTGIDETTSFWGLGWRLFLLGAALGAVITPMTATAVSSVPFRLAGMAAAGNNAFRQVGGALGPAVLGVVMGTRTSLLDGMHLAFTVCAGLMLLAAVVGLVLLPKGGRQGTTKSPAAPGRVRNSAAAQ</sequence>
<evidence type="ECO:0000313" key="10">
    <source>
        <dbReference type="Proteomes" id="UP001197247"/>
    </source>
</evidence>
<evidence type="ECO:0000256" key="4">
    <source>
        <dbReference type="ARBA" id="ARBA00022989"/>
    </source>
</evidence>
<keyword evidence="4 7" id="KW-1133">Transmembrane helix</keyword>
<evidence type="ECO:0000256" key="3">
    <source>
        <dbReference type="ARBA" id="ARBA00022692"/>
    </source>
</evidence>
<evidence type="ECO:0000256" key="5">
    <source>
        <dbReference type="ARBA" id="ARBA00023136"/>
    </source>
</evidence>
<feature type="transmembrane region" description="Helical" evidence="7">
    <location>
        <begin position="85"/>
        <end position="104"/>
    </location>
</feature>
<dbReference type="PANTHER" id="PTHR42718:SF9">
    <property type="entry name" value="MAJOR FACILITATOR SUPERFAMILY MULTIDRUG TRANSPORTER MFSC"/>
    <property type="match status" value="1"/>
</dbReference>
<dbReference type="Gene3D" id="1.20.1250.20">
    <property type="entry name" value="MFS general substrate transporter like domains"/>
    <property type="match status" value="1"/>
</dbReference>
<feature type="transmembrane region" description="Helical" evidence="7">
    <location>
        <begin position="275"/>
        <end position="298"/>
    </location>
</feature>
<evidence type="ECO:0000256" key="6">
    <source>
        <dbReference type="SAM" id="MobiDB-lite"/>
    </source>
</evidence>
<name>A0ABS5TRM5_9ACTN</name>
<protein>
    <submittedName>
        <fullName evidence="9">MFS transporter</fullName>
    </submittedName>
</protein>
<evidence type="ECO:0000256" key="1">
    <source>
        <dbReference type="ARBA" id="ARBA00004651"/>
    </source>
</evidence>
<dbReference type="SUPFAM" id="SSF103473">
    <property type="entry name" value="MFS general substrate transporter"/>
    <property type="match status" value="1"/>
</dbReference>
<feature type="transmembrane region" description="Helical" evidence="7">
    <location>
        <begin position="207"/>
        <end position="225"/>
    </location>
</feature>
<keyword evidence="5 7" id="KW-0472">Membrane</keyword>
<feature type="domain" description="Major facilitator superfamily (MFS) profile" evidence="8">
    <location>
        <begin position="19"/>
        <end position="459"/>
    </location>
</feature>
<dbReference type="InterPro" id="IPR011701">
    <property type="entry name" value="MFS"/>
</dbReference>
<feature type="transmembrane region" description="Helical" evidence="7">
    <location>
        <begin position="175"/>
        <end position="195"/>
    </location>
</feature>
<dbReference type="PANTHER" id="PTHR42718">
    <property type="entry name" value="MAJOR FACILITATOR SUPERFAMILY MULTIDRUG TRANSPORTER MFSC"/>
    <property type="match status" value="1"/>
</dbReference>
<evidence type="ECO:0000256" key="7">
    <source>
        <dbReference type="SAM" id="Phobius"/>
    </source>
</evidence>
<dbReference type="EMBL" id="JAHBAY010000017">
    <property type="protein sequence ID" value="MBT0773448.1"/>
    <property type="molecule type" value="Genomic_DNA"/>
</dbReference>
<feature type="transmembrane region" description="Helical" evidence="7">
    <location>
        <begin position="144"/>
        <end position="163"/>
    </location>
</feature>
<reference evidence="9 10" key="1">
    <citation type="submission" date="2021-05" db="EMBL/GenBank/DDBJ databases">
        <title>Kineosporia and Streptomyces sp. nov. two new marine actinobacteria isolated from Coral.</title>
        <authorList>
            <person name="Buangrab K."/>
            <person name="Sutthacheep M."/>
            <person name="Yeemin T."/>
            <person name="Harunari E."/>
            <person name="Igarashi Y."/>
            <person name="Kanchanasin P."/>
            <person name="Tanasupawat S."/>
            <person name="Phongsopitanun W."/>
        </authorList>
    </citation>
    <scope>NUCLEOTIDE SEQUENCE [LARGE SCALE GENOMIC DNA]</scope>
    <source>
        <strain evidence="9 10">J2-2</strain>
    </source>
</reference>
<proteinExistence type="predicted"/>
<feature type="transmembrane region" description="Helical" evidence="7">
    <location>
        <begin position="55"/>
        <end position="73"/>
    </location>
</feature>
<dbReference type="InterPro" id="IPR020846">
    <property type="entry name" value="MFS_dom"/>
</dbReference>
<feature type="transmembrane region" description="Helical" evidence="7">
    <location>
        <begin position="237"/>
        <end position="254"/>
    </location>
</feature>
<dbReference type="InterPro" id="IPR036259">
    <property type="entry name" value="MFS_trans_sf"/>
</dbReference>
<dbReference type="CDD" id="cd17321">
    <property type="entry name" value="MFS_MMR_MDR_like"/>
    <property type="match status" value="1"/>
</dbReference>